<feature type="transmembrane region" description="Helical" evidence="1">
    <location>
        <begin position="195"/>
        <end position="224"/>
    </location>
</feature>
<feature type="transmembrane region" description="Helical" evidence="1">
    <location>
        <begin position="21"/>
        <end position="38"/>
    </location>
</feature>
<sequence>MKERNKIRQFIQGLRQIIVQNPVEACLACIFFILWCSLENYGGQFIQTLLRYSPMVFLVACILHHKTSGRLQILYYISPLLLIPFYWVNESILLRYLFTFGAIQLLYILSFNRKKDSDFIYSFLSYIKLIAITVFLSSVTWSVLLLITFSIRYIFDIWQGSSEQIIQYTQAFSYGLLAPLFFLQFNSMKEESKEAFNTFLSFLANFILSPSLLIYSVILYLYIFKIILTFNLPKGQIAYLVTGFVSLLFLLKGCQSFLRQRYYDWFYRHASLLSIPTLILCWIGIYYRISQYGFTVPRVYLIVVVLLLTLLSLSFFTKKVSHYYIIAWTAVVITVGISYIPGISVQDIETSSQEGRDHSGNDSSSKIQFISIESNEPVDIASYHKAYFINPYRNEGNYFQTIHDSLFIYIENKLVLKEGYSQLLNIQLTKAGIDSSDSIPEEKYACMLEYTTDSTKFVFERLHIQRTDTTFQLTDVLPKCYLMK</sequence>
<reference evidence="2 3" key="1">
    <citation type="submission" date="2024-02" db="EMBL/GenBank/DDBJ databases">
        <title>Whole genome sequencing of Parabacteroides sp. AD58.</title>
        <authorList>
            <person name="Chaplin A.V."/>
            <person name="Pikina A.P."/>
            <person name="Sokolova S.R."/>
            <person name="Korostin D.O."/>
            <person name="Efimov B.A."/>
        </authorList>
    </citation>
    <scope>NUCLEOTIDE SEQUENCE [LARGE SCALE GENOMIC DNA]</scope>
    <source>
        <strain evidence="2 3">AD58</strain>
    </source>
</reference>
<gene>
    <name evidence="2" type="ORF">NEE14_000090</name>
</gene>
<feature type="transmembrane region" description="Helical" evidence="1">
    <location>
        <begin position="93"/>
        <end position="111"/>
    </location>
</feature>
<dbReference type="EMBL" id="CP146284">
    <property type="protein sequence ID" value="WWV66431.1"/>
    <property type="molecule type" value="Genomic_DNA"/>
</dbReference>
<dbReference type="Proteomes" id="UP001320603">
    <property type="component" value="Chromosome"/>
</dbReference>
<name>A0ABZ2IQK4_9BACT</name>
<organism evidence="2 3">
    <name type="scientific">Parabacteroides absconsus</name>
    <dbReference type="NCBI Taxonomy" id="2951805"/>
    <lineage>
        <taxon>Bacteria</taxon>
        <taxon>Pseudomonadati</taxon>
        <taxon>Bacteroidota</taxon>
        <taxon>Bacteroidia</taxon>
        <taxon>Bacteroidales</taxon>
        <taxon>Tannerellaceae</taxon>
        <taxon>Parabacteroides</taxon>
    </lineage>
</organism>
<feature type="transmembrane region" description="Helical" evidence="1">
    <location>
        <begin position="44"/>
        <end position="64"/>
    </location>
</feature>
<feature type="transmembrane region" description="Helical" evidence="1">
    <location>
        <begin position="165"/>
        <end position="183"/>
    </location>
</feature>
<feature type="transmembrane region" description="Helical" evidence="1">
    <location>
        <begin position="71"/>
        <end position="87"/>
    </location>
</feature>
<feature type="transmembrane region" description="Helical" evidence="1">
    <location>
        <begin position="123"/>
        <end position="153"/>
    </location>
</feature>
<evidence type="ECO:0000313" key="3">
    <source>
        <dbReference type="Proteomes" id="UP001320603"/>
    </source>
</evidence>
<feature type="transmembrane region" description="Helical" evidence="1">
    <location>
        <begin position="236"/>
        <end position="254"/>
    </location>
</feature>
<keyword evidence="1" id="KW-1133">Transmembrane helix</keyword>
<dbReference type="InterPro" id="IPR025291">
    <property type="entry name" value="DUF4153"/>
</dbReference>
<feature type="transmembrane region" description="Helical" evidence="1">
    <location>
        <begin position="266"/>
        <end position="287"/>
    </location>
</feature>
<accession>A0ABZ2IQK4</accession>
<dbReference type="Pfam" id="PF13687">
    <property type="entry name" value="DUF4153"/>
    <property type="match status" value="1"/>
</dbReference>
<protein>
    <submittedName>
        <fullName evidence="2">DUF4153 domain-containing protein</fullName>
    </submittedName>
</protein>
<proteinExistence type="predicted"/>
<feature type="transmembrane region" description="Helical" evidence="1">
    <location>
        <begin position="323"/>
        <end position="342"/>
    </location>
</feature>
<keyword evidence="3" id="KW-1185">Reference proteome</keyword>
<keyword evidence="1" id="KW-0812">Transmembrane</keyword>
<evidence type="ECO:0000256" key="1">
    <source>
        <dbReference type="SAM" id="Phobius"/>
    </source>
</evidence>
<evidence type="ECO:0000313" key="2">
    <source>
        <dbReference type="EMBL" id="WWV66431.1"/>
    </source>
</evidence>
<dbReference type="RefSeq" id="WP_317259000.1">
    <property type="nucleotide sequence ID" value="NZ_CP146284.1"/>
</dbReference>
<feature type="transmembrane region" description="Helical" evidence="1">
    <location>
        <begin position="299"/>
        <end position="316"/>
    </location>
</feature>
<keyword evidence="1" id="KW-0472">Membrane</keyword>